<evidence type="ECO:0000313" key="6">
    <source>
        <dbReference type="Proteomes" id="UP001642360"/>
    </source>
</evidence>
<dbReference type="Proteomes" id="UP001642360">
    <property type="component" value="Unassembled WGS sequence"/>
</dbReference>
<dbReference type="PANTHER" id="PTHR10535:SF0">
    <property type="entry name" value="DNA-DIRECTED RNA POLYMERASES I, II, AND III SUBUNIT RPABC1"/>
    <property type="match status" value="1"/>
</dbReference>
<evidence type="ECO:0000256" key="1">
    <source>
        <dbReference type="ARBA" id="ARBA00004123"/>
    </source>
</evidence>
<dbReference type="InterPro" id="IPR020608">
    <property type="entry name" value="RNA_pol_subH/Rpb5_CS"/>
</dbReference>
<dbReference type="InterPro" id="IPR000783">
    <property type="entry name" value="RNA_pol_subH/Rpb5_C"/>
</dbReference>
<keyword evidence="2" id="KW-0804">Transcription</keyword>
<sequence length="131" mass="15562">MSTSDEEIMSLYRIRRSVMQMLRDRDDETLVHSEVRREHEKKDLVINKAKRKVSSDQETEVLVNIKDHILVPEHQPLTPEENKTLLERYTVKKTQVTDPIARYYGLKRGQVVKIFQPSETLGRYVTYRYVV</sequence>
<feature type="domain" description="RNA polymerase subunit H/Rpb5 C-terminal" evidence="4">
    <location>
        <begin position="63"/>
        <end position="130"/>
    </location>
</feature>
<dbReference type="InterPro" id="IPR036710">
    <property type="entry name" value="RNA_pol_Rpb5_N_sf"/>
</dbReference>
<accession>A0ABC8TUF3</accession>
<evidence type="ECO:0000259" key="4">
    <source>
        <dbReference type="Pfam" id="PF01191"/>
    </source>
</evidence>
<evidence type="ECO:0000313" key="5">
    <source>
        <dbReference type="EMBL" id="CAK9172744.1"/>
    </source>
</evidence>
<evidence type="ECO:0000256" key="3">
    <source>
        <dbReference type="ARBA" id="ARBA00025765"/>
    </source>
</evidence>
<keyword evidence="6" id="KW-1185">Reference proteome</keyword>
<reference evidence="5 6" key="1">
    <citation type="submission" date="2024-02" db="EMBL/GenBank/DDBJ databases">
        <authorList>
            <person name="Vignale AGUSTIN F."/>
            <person name="Sosa J E."/>
            <person name="Modenutti C."/>
        </authorList>
    </citation>
    <scope>NUCLEOTIDE SEQUENCE [LARGE SCALE GENOMIC DNA]</scope>
</reference>
<dbReference type="EMBL" id="CAUOFW020006057">
    <property type="protein sequence ID" value="CAK9172744.1"/>
    <property type="molecule type" value="Genomic_DNA"/>
</dbReference>
<dbReference type="PROSITE" id="PS01110">
    <property type="entry name" value="RNA_POL_H_23KD"/>
    <property type="match status" value="1"/>
</dbReference>
<dbReference type="AlphaFoldDB" id="A0ABC8TUF3"/>
<dbReference type="SUPFAM" id="SSF53036">
    <property type="entry name" value="Eukaryotic RPB5 N-terminal domain"/>
    <property type="match status" value="1"/>
</dbReference>
<dbReference type="GO" id="GO:0055029">
    <property type="term" value="C:nuclear DNA-directed RNA polymerase complex"/>
    <property type="evidence" value="ECO:0007669"/>
    <property type="project" value="UniProtKB-ARBA"/>
</dbReference>
<comment type="similarity">
    <text evidence="3">Belongs to the archaeal Rpo5/eukaryotic RPB5 RNA polymerase subunit family.</text>
</comment>
<dbReference type="PANTHER" id="PTHR10535">
    <property type="entry name" value="DNA-DIRECTED RNA POLYMERASES I, II, AND III SUBUNIT RPABC1"/>
    <property type="match status" value="1"/>
</dbReference>
<comment type="caution">
    <text evidence="5">The sequence shown here is derived from an EMBL/GenBank/DDBJ whole genome shotgun (WGS) entry which is preliminary data.</text>
</comment>
<protein>
    <recommendedName>
        <fullName evidence="4">RNA polymerase subunit H/Rpb5 C-terminal domain-containing protein</fullName>
    </recommendedName>
</protein>
<dbReference type="InterPro" id="IPR014381">
    <property type="entry name" value="Arch_Rpo5/euc_Rpb5"/>
</dbReference>
<proteinExistence type="inferred from homology"/>
<dbReference type="SUPFAM" id="SSF55287">
    <property type="entry name" value="RPB5-like RNA polymerase subunit"/>
    <property type="match status" value="1"/>
</dbReference>
<dbReference type="Gene3D" id="3.90.940.20">
    <property type="entry name" value="RPB5-like RNA polymerase subunit"/>
    <property type="match status" value="1"/>
</dbReference>
<name>A0ABC8TUF3_9AQUA</name>
<organism evidence="5 6">
    <name type="scientific">Ilex paraguariensis</name>
    <name type="common">yerba mate</name>
    <dbReference type="NCBI Taxonomy" id="185542"/>
    <lineage>
        <taxon>Eukaryota</taxon>
        <taxon>Viridiplantae</taxon>
        <taxon>Streptophyta</taxon>
        <taxon>Embryophyta</taxon>
        <taxon>Tracheophyta</taxon>
        <taxon>Spermatophyta</taxon>
        <taxon>Magnoliopsida</taxon>
        <taxon>eudicotyledons</taxon>
        <taxon>Gunneridae</taxon>
        <taxon>Pentapetalae</taxon>
        <taxon>asterids</taxon>
        <taxon>campanulids</taxon>
        <taxon>Aquifoliales</taxon>
        <taxon>Aquifoliaceae</taxon>
        <taxon>Ilex</taxon>
    </lineage>
</organism>
<dbReference type="InterPro" id="IPR035913">
    <property type="entry name" value="RPB5-like_sf"/>
</dbReference>
<dbReference type="Pfam" id="PF01191">
    <property type="entry name" value="RNA_pol_Rpb5_C"/>
    <property type="match status" value="1"/>
</dbReference>
<evidence type="ECO:0000256" key="2">
    <source>
        <dbReference type="ARBA" id="ARBA00023163"/>
    </source>
</evidence>
<dbReference type="FunFam" id="3.90.940.20:FF:000001">
    <property type="entry name" value="DNA-directed RNA polymerases I, II, and III subunit RPABC1"/>
    <property type="match status" value="1"/>
</dbReference>
<comment type="subcellular location">
    <subcellularLocation>
        <location evidence="1">Nucleus</location>
    </subcellularLocation>
</comment>
<gene>
    <name evidence="5" type="ORF">ILEXP_LOCUS42423</name>
</gene>